<dbReference type="Proteomes" id="UP001152300">
    <property type="component" value="Unassembled WGS sequence"/>
</dbReference>
<evidence type="ECO:0000313" key="1">
    <source>
        <dbReference type="EMBL" id="KAJ8066397.1"/>
    </source>
</evidence>
<gene>
    <name evidence="1" type="ORF">OCU04_005460</name>
</gene>
<dbReference type="EMBL" id="JAPEIS010000005">
    <property type="protein sequence ID" value="KAJ8066397.1"/>
    <property type="molecule type" value="Genomic_DNA"/>
</dbReference>
<proteinExistence type="predicted"/>
<sequence length="60" mass="6538">MAIIDLIKQINEVVESPPAPDAISDEERVALLAGLDKLRAVVETPVDFTTRVIFGVNFSL</sequence>
<organism evidence="1 2">
    <name type="scientific">Sclerotinia nivalis</name>
    <dbReference type="NCBI Taxonomy" id="352851"/>
    <lineage>
        <taxon>Eukaryota</taxon>
        <taxon>Fungi</taxon>
        <taxon>Dikarya</taxon>
        <taxon>Ascomycota</taxon>
        <taxon>Pezizomycotina</taxon>
        <taxon>Leotiomycetes</taxon>
        <taxon>Helotiales</taxon>
        <taxon>Sclerotiniaceae</taxon>
        <taxon>Sclerotinia</taxon>
    </lineage>
</organism>
<accession>A0A9X0AP65</accession>
<evidence type="ECO:0000313" key="2">
    <source>
        <dbReference type="Proteomes" id="UP001152300"/>
    </source>
</evidence>
<dbReference type="AlphaFoldDB" id="A0A9X0AP65"/>
<protein>
    <submittedName>
        <fullName evidence="1">Uncharacterized protein</fullName>
    </submittedName>
</protein>
<name>A0A9X0AP65_9HELO</name>
<reference evidence="1" key="1">
    <citation type="submission" date="2022-11" db="EMBL/GenBank/DDBJ databases">
        <title>Genome Resource of Sclerotinia nivalis Strain SnTB1, a Plant Pathogen Isolated from American Ginseng.</title>
        <authorList>
            <person name="Fan S."/>
        </authorList>
    </citation>
    <scope>NUCLEOTIDE SEQUENCE</scope>
    <source>
        <strain evidence="1">SnTB1</strain>
    </source>
</reference>
<comment type="caution">
    <text evidence="1">The sequence shown here is derived from an EMBL/GenBank/DDBJ whole genome shotgun (WGS) entry which is preliminary data.</text>
</comment>
<keyword evidence="2" id="KW-1185">Reference proteome</keyword>